<dbReference type="Gene3D" id="3.40.50.980">
    <property type="match status" value="4"/>
</dbReference>
<dbReference type="InterPro" id="IPR010071">
    <property type="entry name" value="AA_adenyl_dom"/>
</dbReference>
<dbReference type="SMART" id="SM00824">
    <property type="entry name" value="PKS_TE"/>
    <property type="match status" value="1"/>
</dbReference>
<dbReference type="FunFam" id="3.30.559.10:FF:000012">
    <property type="entry name" value="Non-ribosomal peptide synthetase"/>
    <property type="match status" value="2"/>
</dbReference>
<dbReference type="GO" id="GO:0005829">
    <property type="term" value="C:cytosol"/>
    <property type="evidence" value="ECO:0007669"/>
    <property type="project" value="TreeGrafter"/>
</dbReference>
<feature type="domain" description="Carrier" evidence="6">
    <location>
        <begin position="3194"/>
        <end position="3269"/>
    </location>
</feature>
<dbReference type="InterPro" id="IPR001242">
    <property type="entry name" value="Condensation_dom"/>
</dbReference>
<dbReference type="SMART" id="SM00823">
    <property type="entry name" value="PKS_PP"/>
    <property type="match status" value="3"/>
</dbReference>
<name>A0A951PUD1_9NOST</name>
<dbReference type="PANTHER" id="PTHR45527:SF14">
    <property type="entry name" value="PLIPASTATIN SYNTHASE SUBUNIT B"/>
    <property type="match status" value="1"/>
</dbReference>
<dbReference type="InterPro" id="IPR020806">
    <property type="entry name" value="PKS_PP-bd"/>
</dbReference>
<evidence type="ECO:0000256" key="3">
    <source>
        <dbReference type="ARBA" id="ARBA00022450"/>
    </source>
</evidence>
<dbReference type="EMBL" id="JAHHHN010000002">
    <property type="protein sequence ID" value="MBW4560439.1"/>
    <property type="molecule type" value="Genomic_DNA"/>
</dbReference>
<dbReference type="SUPFAM" id="SSF52777">
    <property type="entry name" value="CoA-dependent acyltransferases"/>
    <property type="match status" value="5"/>
</dbReference>
<evidence type="ECO:0000313" key="8">
    <source>
        <dbReference type="Proteomes" id="UP000715781"/>
    </source>
</evidence>
<dbReference type="Gene3D" id="3.30.559.30">
    <property type="entry name" value="Nonribosomal peptide synthetase, condensation domain"/>
    <property type="match status" value="3"/>
</dbReference>
<dbReference type="InterPro" id="IPR025110">
    <property type="entry name" value="AMP-bd_C"/>
</dbReference>
<dbReference type="Gene3D" id="3.40.50.1820">
    <property type="entry name" value="alpha/beta hydrolase"/>
    <property type="match status" value="1"/>
</dbReference>
<dbReference type="Pfam" id="PF00550">
    <property type="entry name" value="PP-binding"/>
    <property type="match status" value="3"/>
</dbReference>
<dbReference type="Gene3D" id="3.30.300.30">
    <property type="match status" value="3"/>
</dbReference>
<dbReference type="CDD" id="cd05930">
    <property type="entry name" value="A_NRPS"/>
    <property type="match status" value="1"/>
</dbReference>
<evidence type="ECO:0000256" key="2">
    <source>
        <dbReference type="ARBA" id="ARBA00006432"/>
    </source>
</evidence>
<keyword evidence="4" id="KW-0597">Phosphoprotein</keyword>
<comment type="cofactor">
    <cofactor evidence="1">
        <name>pantetheine 4'-phosphate</name>
        <dbReference type="ChEBI" id="CHEBI:47942"/>
    </cofactor>
</comment>
<dbReference type="FunFam" id="3.30.300.30:FF:000010">
    <property type="entry name" value="Enterobactin synthetase component F"/>
    <property type="match status" value="3"/>
</dbReference>
<dbReference type="Gene3D" id="3.30.559.10">
    <property type="entry name" value="Chloramphenicol acetyltransferase-like domain"/>
    <property type="match status" value="2"/>
</dbReference>
<protein>
    <submittedName>
        <fullName evidence="7">Amino acid adenylation domain-containing protein</fullName>
    </submittedName>
</protein>
<dbReference type="FunFam" id="3.30.559.30:FF:000001">
    <property type="entry name" value="Non-ribosomal peptide synthetase"/>
    <property type="match status" value="1"/>
</dbReference>
<dbReference type="Pfam" id="PF13193">
    <property type="entry name" value="AMP-binding_C"/>
    <property type="match status" value="3"/>
</dbReference>
<organism evidence="7 8">
    <name type="scientific">Mojavia pulchra JT2-VF2</name>
    <dbReference type="NCBI Taxonomy" id="287848"/>
    <lineage>
        <taxon>Bacteria</taxon>
        <taxon>Bacillati</taxon>
        <taxon>Cyanobacteriota</taxon>
        <taxon>Cyanophyceae</taxon>
        <taxon>Nostocales</taxon>
        <taxon>Nostocaceae</taxon>
    </lineage>
</organism>
<dbReference type="InterPro" id="IPR023213">
    <property type="entry name" value="CAT-like_dom_sf"/>
</dbReference>
<dbReference type="InterPro" id="IPR001031">
    <property type="entry name" value="Thioesterase"/>
</dbReference>
<dbReference type="InterPro" id="IPR020845">
    <property type="entry name" value="AMP-binding_CS"/>
</dbReference>
<dbReference type="InterPro" id="IPR045851">
    <property type="entry name" value="AMP-bd_C_sf"/>
</dbReference>
<dbReference type="NCBIfam" id="NF003417">
    <property type="entry name" value="PRK04813.1"/>
    <property type="match status" value="4"/>
</dbReference>
<dbReference type="PROSITE" id="PS00012">
    <property type="entry name" value="PHOSPHOPANTETHEINE"/>
    <property type="match status" value="1"/>
</dbReference>
<feature type="domain" description="Carrier" evidence="6">
    <location>
        <begin position="1062"/>
        <end position="1137"/>
    </location>
</feature>
<comment type="caution">
    <text evidence="7">The sequence shown here is derived from an EMBL/GenBank/DDBJ whole genome shotgun (WGS) entry which is preliminary data.</text>
</comment>
<dbReference type="InterPro" id="IPR042099">
    <property type="entry name" value="ANL_N_sf"/>
</dbReference>
<keyword evidence="3" id="KW-0596">Phosphopantetheine</keyword>
<dbReference type="InterPro" id="IPR009081">
    <property type="entry name" value="PP-bd_ACP"/>
</dbReference>
<dbReference type="GO" id="GO:0008610">
    <property type="term" value="P:lipid biosynthetic process"/>
    <property type="evidence" value="ECO:0007669"/>
    <property type="project" value="UniProtKB-ARBA"/>
</dbReference>
<reference evidence="7" key="1">
    <citation type="submission" date="2021-05" db="EMBL/GenBank/DDBJ databases">
        <authorList>
            <person name="Pietrasiak N."/>
            <person name="Ward R."/>
            <person name="Stajich J.E."/>
            <person name="Kurbessoian T."/>
        </authorList>
    </citation>
    <scope>NUCLEOTIDE SEQUENCE</scope>
    <source>
        <strain evidence="7">JT2-VF2</strain>
    </source>
</reference>
<dbReference type="FunFam" id="3.40.50.980:FF:000001">
    <property type="entry name" value="Non-ribosomal peptide synthetase"/>
    <property type="match status" value="3"/>
</dbReference>
<dbReference type="PROSITE" id="PS50075">
    <property type="entry name" value="CARRIER"/>
    <property type="match status" value="3"/>
</dbReference>
<reference evidence="7" key="2">
    <citation type="journal article" date="2022" name="Microbiol. Resour. Announc.">
        <title>Metagenome Sequencing to Explore Phylogenomics of Terrestrial Cyanobacteria.</title>
        <authorList>
            <person name="Ward R.D."/>
            <person name="Stajich J.E."/>
            <person name="Johansen J.R."/>
            <person name="Huntemann M."/>
            <person name="Clum A."/>
            <person name="Foster B."/>
            <person name="Foster B."/>
            <person name="Roux S."/>
            <person name="Palaniappan K."/>
            <person name="Varghese N."/>
            <person name="Mukherjee S."/>
            <person name="Reddy T.B.K."/>
            <person name="Daum C."/>
            <person name="Copeland A."/>
            <person name="Chen I.A."/>
            <person name="Ivanova N.N."/>
            <person name="Kyrpides N.C."/>
            <person name="Shapiro N."/>
            <person name="Eloe-Fadrosh E.A."/>
            <person name="Pietrasiak N."/>
        </authorList>
    </citation>
    <scope>NUCLEOTIDE SEQUENCE</scope>
    <source>
        <strain evidence="7">JT2-VF2</strain>
    </source>
</reference>
<dbReference type="Gene3D" id="2.30.38.10">
    <property type="entry name" value="Luciferase, Domain 3"/>
    <property type="match status" value="2"/>
</dbReference>
<dbReference type="FunFam" id="2.30.38.10:FF:000001">
    <property type="entry name" value="Non-ribosomal peptide synthetase PvdI"/>
    <property type="match status" value="2"/>
</dbReference>
<dbReference type="Pfam" id="PF00975">
    <property type="entry name" value="Thioesterase"/>
    <property type="match status" value="1"/>
</dbReference>
<dbReference type="GO" id="GO:0031177">
    <property type="term" value="F:phosphopantetheine binding"/>
    <property type="evidence" value="ECO:0007669"/>
    <property type="project" value="InterPro"/>
</dbReference>
<dbReference type="GO" id="GO:0043041">
    <property type="term" value="P:amino acid activation for nonribosomal peptide biosynthetic process"/>
    <property type="evidence" value="ECO:0007669"/>
    <property type="project" value="TreeGrafter"/>
</dbReference>
<dbReference type="CDD" id="cd12117">
    <property type="entry name" value="A_NRPS_Srf_like"/>
    <property type="match status" value="1"/>
</dbReference>
<evidence type="ECO:0000256" key="1">
    <source>
        <dbReference type="ARBA" id="ARBA00001957"/>
    </source>
</evidence>
<evidence type="ECO:0000259" key="6">
    <source>
        <dbReference type="PROSITE" id="PS50075"/>
    </source>
</evidence>
<dbReference type="FunFam" id="3.40.50.12780:FF:000012">
    <property type="entry name" value="Non-ribosomal peptide synthetase"/>
    <property type="match status" value="2"/>
</dbReference>
<dbReference type="GO" id="GO:0044550">
    <property type="term" value="P:secondary metabolite biosynthetic process"/>
    <property type="evidence" value="ECO:0007669"/>
    <property type="project" value="UniProtKB-ARBA"/>
</dbReference>
<dbReference type="InterPro" id="IPR000873">
    <property type="entry name" value="AMP-dep_synth/lig_dom"/>
</dbReference>
<feature type="domain" description="Carrier" evidence="6">
    <location>
        <begin position="2133"/>
        <end position="2208"/>
    </location>
</feature>
<gene>
    <name evidence="7" type="ORF">KME32_04630</name>
</gene>
<dbReference type="PROSITE" id="PS00455">
    <property type="entry name" value="AMP_BINDING"/>
    <property type="match status" value="3"/>
</dbReference>
<accession>A0A951PUD1</accession>
<dbReference type="SUPFAM" id="SSF47336">
    <property type="entry name" value="ACP-like"/>
    <property type="match status" value="3"/>
</dbReference>
<dbReference type="InterPro" id="IPR020802">
    <property type="entry name" value="TesA-like"/>
</dbReference>
<dbReference type="GO" id="GO:0016874">
    <property type="term" value="F:ligase activity"/>
    <property type="evidence" value="ECO:0007669"/>
    <property type="project" value="UniProtKB-KW"/>
</dbReference>
<dbReference type="SUPFAM" id="SSF53474">
    <property type="entry name" value="alpha/beta-Hydrolases"/>
    <property type="match status" value="1"/>
</dbReference>
<dbReference type="NCBIfam" id="TIGR01733">
    <property type="entry name" value="AA-adenyl-dom"/>
    <property type="match status" value="3"/>
</dbReference>
<evidence type="ECO:0000256" key="5">
    <source>
        <dbReference type="ARBA" id="ARBA00022598"/>
    </source>
</evidence>
<dbReference type="InterPro" id="IPR036736">
    <property type="entry name" value="ACP-like_sf"/>
</dbReference>
<dbReference type="CDD" id="cd19531">
    <property type="entry name" value="LCL_NRPS-like"/>
    <property type="match status" value="3"/>
</dbReference>
<dbReference type="FunFam" id="3.40.50.980:FF:000002">
    <property type="entry name" value="Enterobactin synthetase component F"/>
    <property type="match status" value="1"/>
</dbReference>
<dbReference type="Pfam" id="PF00668">
    <property type="entry name" value="Condensation"/>
    <property type="match status" value="3"/>
</dbReference>
<dbReference type="Gene3D" id="3.40.50.12780">
    <property type="entry name" value="N-terminal domain of ligase-like"/>
    <property type="match status" value="2"/>
</dbReference>
<sequence>MLLVEFLRINNTTEQLQLLVECNNTKFKYFQNKCVHDLFEVQVEHTSDAVAVVFKDQQLTYRELNNKANQLAHYLQKLGVVPGVLVGICMKRSLEMVVGLLGVLKAGGAYVLLDPAYPQEHLGLILEDSQLAILLTDSELGFKLLFNQAKVVCLDSDWQAIASQSQNNIDSQVTPANLAYTIYTSNSTDKLKGVPIPHQAVVNFFTSIAQQPGLTSEEILLAMTTLSLDIAVLEIFLPLIVGAKVYLESKSAIAQAYTDYGVCQCQSLSSELLQNQLQYWQQQLADAPPVLELPTDRPRPPVPSYESAKKLVVLPQNLTKSLKNLCHQEEASLFITLLTAFQSLLHRYSGQEDIIVGSPISRHHHPELQGLAEFSNTLVLRTDLSGNPSFRELLGRIHSIVLNAYNHQDLSFEKLVEELRPEHSVSYHPLFQVMFEFQEQPRQKLEPPSLTEAPLELEVGNTKLDLTLSMQEQAGVLVGIWEYNTDLFDASTITRMAGHFQTLLEGIVANPEQHVSKLPLLTLDEQQQLLGKCNNTEAEYLWDKCIHELFEEQVELRPNAVAVVFEEQHLTYRELNIKANQLAHYLQNLGVGPDVLVGICVERSLEMIIGILGILKAGGAYVPLDPNYPVERLAFILEDAQVSVLLTQQRLLNNLPEHHAQVLCIDSDEEILTQQNSQNPTTLATSENLAYIIYTSGSTGKPKGVLINHSNVVRLFNATEHWYHFNQQDVWTLFHSFAFDFSVWEIWGALVYGGRLVVVPYWVSRSPEAFYDLLCKEQVTVLNQTPSAFQQLIRTEQTITQPGNLALRWVIFGGEALELQSLKPWFTRHGDESPRLVNMYGITETTVHVTYRPITTVDLEQGAGSVIGSPIPDLQVYVLDQHKQLVPVGVPGEMYVGGAGLARGYLNRADLTAKAFVVNPFNNDSKAKLYKTGDLARYLPNGDLEYLGRIDHQVKIRGFRIELGEIEAVLNQHPTVQQTVVIVREDIPGDKRLVAYIVPNSVSTITISELRSFLKDKLPEYMIPAAFVMLEVLPLTSNGKVDRRALPGPDTSSIPLDTNFVPPSNPTEEILAGIWSEVLGVEQVGINNNFFELGGHSLLATQVMSRIRQALAIDISLRSLFENPTVAGLAEVIGNSQINIGDEQNQLIPQLANRESAQLSFAQERLWFLEQLEPNNPTYLIPQALRLQGDLNIPVLQQSLDAIVAHHEILRTTFITSDDGNPIQVIGLPRSVELRIIDLRSHNQSDRQQHLQQILNQEAQIPFDLTSDLMLRASLLQIDQQDHILLVVIHHIASDGWSTGIFWQQLAAVYQAFLHGKSSPLPPLPIQYADFAVWQHQSLSGKLLETELDYWKNQLAGATTVLELPTDRPRSPIQTNRGASQSLLLPQTLSTALTALSRQQGVTLFMTLLAAFGALLHRYTGQEDILIGSPIAGRNRAEIEELIGLFLNTLVLRTNFAGNPSFRLLLERVRQMALGAYAHQNLPFEKLVAEIQPERDTSRNPLFQVLFNMLNLEDKTLDLPGLDVDFISLAETAAKFDLTLYVKEQPQGIHLKLVYNRDLFDAERMKEMLHQFHHLLNQIITAPDSQISSYSLVTPEAQALLPQPSVVLPQPKYELVTTMFTQQVNNNPEQTALRQGDRTWSYSELGTTAQALARVMLGNKVESGDVVAVFGTKSFGLIASMLGVLYCKGVLLTIDPKLPSERQQLILQQAKAKYILYIDAQPPQHQELWDRLTIICIHPDTGALLNLPQDDNQLIELPQIDADDAAYIFFTSGTTGVPKGVLGCHKGLAHFLVWQRQTFAIGKQDRVAQLTGLSFDVVLRDIFLPLTSGATLCLPPEGDNLEPTKILHYLESEQITVLHTVPSLAQSWLANIPSGISLQNLRWLFLAGEPLKQTLVEQWRQAFPTSGEIVNLYGPTETTLAKCYYQVPADSASGVQPIGWPLPQTQALVFTPNNQLCGISEVGEIVLRTPFRSLGYINAATETKTKFVQNPFGNDPQDWLYYTGDLGRYRPDGSLEILGRRDHQLKIRGIRIEPGEIETVLSQHPNVAQSLVIAREDIPGDQRLVAYLVANSDSAPTMSDLRQYLLTKLPQYMIPSAFVLLSAIPVTANGKVDRRALPAPEFSRLEPEATFVAPRNAVERQLTQIWEEVLRVQPIGVLDNFFALGGHSLLATQVISRIRKTFSIEIPLQSLFTYPAIAELAPVIEQHQSAGINLQPQTIPKLANRKSLPLSFAQQRMWFWEQLDSGQAIYHIAQALHLQGDLNVTVLQQSLDAIVAHHESLRTNFIVLDGNPVQVIQQPRPVELIVFNLQDCEPTQRHNQIEQLLQQQTQRPFNLKSDLMLRCCLLQIEPQEYILLLVMHHIASDGWSMGILWRQLADLYQAFVSNKPNPLIQLPIQYADYAVWQRQWLADEVLQNQLQYWQQQLAGAPPVLELPTDRPRPPVQTYQGHRQSLILPQNLSDSLQALSQQEGVTLFMTLLAALQTLLYRYSGQEDILIGSAIAGRNHQEIEGLIGFFVNTLVMRSHLGGNPTFRELLAKVRTMALNAYAHQDLPFEKLVEELQPQRSLSYHPLFQVMFVLQNALSQPLQLPGVTLTPLEVHSGRAKFDLTFELQETAAGIQGTVEYNTDLFDDAAIARMLRHFQTLLEGIVANPAQHICQLPLLTTAERHQLLKEWNHTQTDYPRYACIHQLFEAQVERSPNSIAVIFAEQQLTYQQLNQQANQLAHYLQSLGVGSEVMVGLCAERSLKMIVGLLGILKAGGAYVPLDPKYPQERLSLMLEDAQVQVLLTEQHLIEKLPVGEAKVVYLDSDAEVITQYSHENTVTQTTPDNLAYVIYTSGSTGKPKGVSVLHRGVVRLVKDTNYVNFSPEDVFLQLAPVSFDASTFEIWGCLLNGGKLVVMPPHTPSLPELAQALKHYGVTTAWLTAGLFHLMVDEYVEDLKQVRQLLAGGDVLSVPHVQKLLQAGGECRLINGYGPTENTTFTCCYSLDKNTKIRGSIPIGHPISNTQVYILDRNLQPLPIGIPGELYIGGDGLARDYLNRPELTAEKFIANPFSNQPSDKLYKTGDLCRYLSDGNIEFLGRLDYQVKIRGFRIELGEIETVLEQHPALKQILVMAREDVPGDKRLVAYVVAHSEQVPTINELRSFLREQLPDYMVPTTFVFLDQLPLNSNGKVDRRALPAPDTSSLKATSIVPPRNEVERQLVEIWEKALGVQPIGVTDNFFDLGGHSLLAIKLFWEIEQAFGKSLPLACLFQSGTVEALGKILCPEEVETNHASLTTGQQDKSTAAWSSLVAIQPNGSKPPFFCIHGLGGEVLCFRELAMSLGADQPFYGLQSPGLDGKQPLLPRIEDMAALYIQEIRSIQPHGPYFLGGYSFGGIVAYEMAQQLERQGEKVGLLVMLDTCRPGAGQRAPFVKRIVEHFHNLIKLGPSYLWQRTQIWSKWGKQLLQSGAYHLKKKFKRYSNAKPKYLVDISQKLSDTDQHLEIMENHVQMLNKYTYEVFPGRMLVLRTEDQNRGDGIVGEKFDPQYGWGDMVSGGLDVHYIPGSHLTLLNEPHVQVVAEKLRDRLAQSACK</sequence>
<keyword evidence="5" id="KW-0436">Ligase</keyword>
<dbReference type="FunFam" id="1.10.1200.10:FF:000005">
    <property type="entry name" value="Nonribosomal peptide synthetase 1"/>
    <property type="match status" value="3"/>
</dbReference>
<dbReference type="InterPro" id="IPR029058">
    <property type="entry name" value="AB_hydrolase_fold"/>
</dbReference>
<dbReference type="PANTHER" id="PTHR45527">
    <property type="entry name" value="NONRIBOSOMAL PEPTIDE SYNTHETASE"/>
    <property type="match status" value="1"/>
</dbReference>
<dbReference type="Pfam" id="PF00501">
    <property type="entry name" value="AMP-binding"/>
    <property type="match status" value="4"/>
</dbReference>
<dbReference type="Gene3D" id="1.10.1200.10">
    <property type="entry name" value="ACP-like"/>
    <property type="match status" value="3"/>
</dbReference>
<dbReference type="CDD" id="cd17643">
    <property type="entry name" value="A_NRPS_Cytc1-like"/>
    <property type="match status" value="1"/>
</dbReference>
<evidence type="ECO:0000313" key="7">
    <source>
        <dbReference type="EMBL" id="MBW4560439.1"/>
    </source>
</evidence>
<evidence type="ECO:0000256" key="4">
    <source>
        <dbReference type="ARBA" id="ARBA00022553"/>
    </source>
</evidence>
<proteinExistence type="inferred from homology"/>
<comment type="similarity">
    <text evidence="2">Belongs to the ATP-dependent AMP-binding enzyme family.</text>
</comment>
<dbReference type="SUPFAM" id="SSF56801">
    <property type="entry name" value="Acetyl-CoA synthetase-like"/>
    <property type="match status" value="4"/>
</dbReference>
<dbReference type="InterPro" id="IPR006162">
    <property type="entry name" value="Ppantetheine_attach_site"/>
</dbReference>
<dbReference type="Proteomes" id="UP000715781">
    <property type="component" value="Unassembled WGS sequence"/>
</dbReference>